<dbReference type="AlphaFoldDB" id="A0A5J6MEI3"/>
<keyword evidence="2" id="KW-1185">Reference proteome</keyword>
<name>A0A5J6MEI3_9PROT</name>
<protein>
    <submittedName>
        <fullName evidence="1">Uncharacterized protein</fullName>
    </submittedName>
</protein>
<dbReference type="EMBL" id="CP042906">
    <property type="protein sequence ID" value="QEX15822.1"/>
    <property type="molecule type" value="Genomic_DNA"/>
</dbReference>
<dbReference type="RefSeq" id="WP_191908433.1">
    <property type="nucleotide sequence ID" value="NZ_CP042906.1"/>
</dbReference>
<dbReference type="Proteomes" id="UP000326202">
    <property type="component" value="Chromosome"/>
</dbReference>
<gene>
    <name evidence="1" type="ORF">FRZ44_11090</name>
</gene>
<proteinExistence type="predicted"/>
<dbReference type="KEGG" id="htq:FRZ44_11090"/>
<accession>A0A5J6MEI3</accession>
<reference evidence="1 2" key="1">
    <citation type="submission" date="2019-08" db="EMBL/GenBank/DDBJ databases">
        <title>Hyperibacter terrae gen. nov., sp. nov. and Hyperibacter viscosus sp. nov., two new members in the family Rhodospirillaceae isolated from the rhizosphere of Hypericum perforatum.</title>
        <authorList>
            <person name="Noviana Z."/>
        </authorList>
    </citation>
    <scope>NUCLEOTIDE SEQUENCE [LARGE SCALE GENOMIC DNA]</scope>
    <source>
        <strain evidence="1 2">R5913</strain>
    </source>
</reference>
<sequence length="58" mass="5640">MGANPANAVAAMLESIVIISGAESTPAAATAGLGGKNGKGDVDVMTVPDILMVSLEGR</sequence>
<organism evidence="1 2">
    <name type="scientific">Hypericibacter terrae</name>
    <dbReference type="NCBI Taxonomy" id="2602015"/>
    <lineage>
        <taxon>Bacteria</taxon>
        <taxon>Pseudomonadati</taxon>
        <taxon>Pseudomonadota</taxon>
        <taxon>Alphaproteobacteria</taxon>
        <taxon>Rhodospirillales</taxon>
        <taxon>Dongiaceae</taxon>
        <taxon>Hypericibacter</taxon>
    </lineage>
</organism>
<evidence type="ECO:0000313" key="1">
    <source>
        <dbReference type="EMBL" id="QEX15822.1"/>
    </source>
</evidence>
<evidence type="ECO:0000313" key="2">
    <source>
        <dbReference type="Proteomes" id="UP000326202"/>
    </source>
</evidence>